<feature type="region of interest" description="Disordered" evidence="1">
    <location>
        <begin position="1"/>
        <end position="20"/>
    </location>
</feature>
<evidence type="ECO:0008006" key="4">
    <source>
        <dbReference type="Google" id="ProtNLM"/>
    </source>
</evidence>
<dbReference type="Proteomes" id="UP000220353">
    <property type="component" value="Unassembled WGS sequence"/>
</dbReference>
<dbReference type="AlphaFoldDB" id="A0A2A6LY78"/>
<organism evidence="2 3">
    <name type="scientific">Rhizobium fredii</name>
    <name type="common">Sinorhizobium fredii</name>
    <dbReference type="NCBI Taxonomy" id="380"/>
    <lineage>
        <taxon>Bacteria</taxon>
        <taxon>Pseudomonadati</taxon>
        <taxon>Pseudomonadota</taxon>
        <taxon>Alphaproteobacteria</taxon>
        <taxon>Hyphomicrobiales</taxon>
        <taxon>Rhizobiaceae</taxon>
        <taxon>Sinorhizobium/Ensifer group</taxon>
        <taxon>Sinorhizobium</taxon>
    </lineage>
</organism>
<dbReference type="NCBIfam" id="NF041551">
    <property type="entry name" value="YlcI_YnfO_N"/>
    <property type="match status" value="1"/>
</dbReference>
<accession>A0A2A6LY78</accession>
<evidence type="ECO:0000256" key="1">
    <source>
        <dbReference type="SAM" id="MobiDB-lite"/>
    </source>
</evidence>
<proteinExistence type="predicted"/>
<dbReference type="EMBL" id="NWTC01000009">
    <property type="protein sequence ID" value="PDT47287.1"/>
    <property type="molecule type" value="Genomic_DNA"/>
</dbReference>
<sequence length="60" mass="6993">MKSPVGRKKTNFEQMPARFPDGTFERIDAVLEPDETRTDFLRGAVEREIKRRAKAKRAED</sequence>
<name>A0A2A6LY78_RHIFR</name>
<evidence type="ECO:0000313" key="2">
    <source>
        <dbReference type="EMBL" id="PDT47287.1"/>
    </source>
</evidence>
<evidence type="ECO:0000313" key="3">
    <source>
        <dbReference type="Proteomes" id="UP000220353"/>
    </source>
</evidence>
<gene>
    <name evidence="2" type="ORF">CO661_13985</name>
</gene>
<protein>
    <recommendedName>
        <fullName evidence="4">CopG family transcriptional regulator</fullName>
    </recommendedName>
</protein>
<reference evidence="2 3" key="1">
    <citation type="submission" date="2017-09" db="EMBL/GenBank/DDBJ databases">
        <title>Comparative genomics of rhizobia isolated from Phaseolus vulgaris in China.</title>
        <authorList>
            <person name="Tong W."/>
        </authorList>
    </citation>
    <scope>NUCLEOTIDE SEQUENCE [LARGE SCALE GENOMIC DNA]</scope>
    <source>
        <strain evidence="2 3">PCH1</strain>
    </source>
</reference>
<comment type="caution">
    <text evidence="2">The sequence shown here is derived from an EMBL/GenBank/DDBJ whole genome shotgun (WGS) entry which is preliminary data.</text>
</comment>